<keyword evidence="3" id="KW-1185">Reference proteome</keyword>
<name>A0A9N7UBM0_PLEPL</name>
<evidence type="ECO:0000313" key="2">
    <source>
        <dbReference type="EMBL" id="CAB1428420.1"/>
    </source>
</evidence>
<feature type="compositionally biased region" description="Polar residues" evidence="1">
    <location>
        <begin position="128"/>
        <end position="141"/>
    </location>
</feature>
<protein>
    <submittedName>
        <fullName evidence="2">Uncharacterized protein</fullName>
    </submittedName>
</protein>
<gene>
    <name evidence="2" type="ORF">PLEPLA_LOCUS16386</name>
</gene>
<feature type="region of interest" description="Disordered" evidence="1">
    <location>
        <begin position="93"/>
        <end position="141"/>
    </location>
</feature>
<comment type="caution">
    <text evidence="2">The sequence shown here is derived from an EMBL/GenBank/DDBJ whole genome shotgun (WGS) entry which is preliminary data.</text>
</comment>
<feature type="region of interest" description="Disordered" evidence="1">
    <location>
        <begin position="1"/>
        <end position="63"/>
    </location>
</feature>
<evidence type="ECO:0000313" key="3">
    <source>
        <dbReference type="Proteomes" id="UP001153269"/>
    </source>
</evidence>
<sequence>MAPGDFAGQASSSPVRNKIGQSRKFLVRTRMEGRREGWMDDRGEVTRSGQEGRKGGRQMESWTEGASRVSLRFLCCERPPLFCSGDSAERAERAEGSFGSPPCRPPLTALGVNTKPIDQQRPPERFTTRASEQCLQTSNPS</sequence>
<dbReference type="AlphaFoldDB" id="A0A9N7UBM0"/>
<feature type="compositionally biased region" description="Basic and acidic residues" evidence="1">
    <location>
        <begin position="29"/>
        <end position="54"/>
    </location>
</feature>
<dbReference type="Proteomes" id="UP001153269">
    <property type="component" value="Unassembled WGS sequence"/>
</dbReference>
<dbReference type="EMBL" id="CADEAL010001052">
    <property type="protein sequence ID" value="CAB1428420.1"/>
    <property type="molecule type" value="Genomic_DNA"/>
</dbReference>
<reference evidence="2" key="1">
    <citation type="submission" date="2020-03" db="EMBL/GenBank/DDBJ databases">
        <authorList>
            <person name="Weist P."/>
        </authorList>
    </citation>
    <scope>NUCLEOTIDE SEQUENCE</scope>
</reference>
<evidence type="ECO:0000256" key="1">
    <source>
        <dbReference type="SAM" id="MobiDB-lite"/>
    </source>
</evidence>
<proteinExistence type="predicted"/>
<accession>A0A9N7UBM0</accession>
<organism evidence="2 3">
    <name type="scientific">Pleuronectes platessa</name>
    <name type="common">European plaice</name>
    <dbReference type="NCBI Taxonomy" id="8262"/>
    <lineage>
        <taxon>Eukaryota</taxon>
        <taxon>Metazoa</taxon>
        <taxon>Chordata</taxon>
        <taxon>Craniata</taxon>
        <taxon>Vertebrata</taxon>
        <taxon>Euteleostomi</taxon>
        <taxon>Actinopterygii</taxon>
        <taxon>Neopterygii</taxon>
        <taxon>Teleostei</taxon>
        <taxon>Neoteleostei</taxon>
        <taxon>Acanthomorphata</taxon>
        <taxon>Carangaria</taxon>
        <taxon>Pleuronectiformes</taxon>
        <taxon>Pleuronectoidei</taxon>
        <taxon>Pleuronectidae</taxon>
        <taxon>Pleuronectes</taxon>
    </lineage>
</organism>